<keyword evidence="12" id="KW-1185">Reference proteome</keyword>
<keyword evidence="6" id="KW-0472">Membrane</keyword>
<feature type="compositionally biased region" description="Basic residues" evidence="9">
    <location>
        <begin position="1"/>
        <end position="10"/>
    </location>
</feature>
<organism evidence="11 12">
    <name type="scientific">Kitasatospora kazusensis</name>
    <dbReference type="NCBI Taxonomy" id="407974"/>
    <lineage>
        <taxon>Bacteria</taxon>
        <taxon>Bacillati</taxon>
        <taxon>Actinomycetota</taxon>
        <taxon>Actinomycetes</taxon>
        <taxon>Kitasatosporales</taxon>
        <taxon>Streptomycetaceae</taxon>
        <taxon>Kitasatospora</taxon>
    </lineage>
</organism>
<dbReference type="CDD" id="cd08023">
    <property type="entry name" value="GH16_laminarinase_like"/>
    <property type="match status" value="1"/>
</dbReference>
<keyword evidence="3" id="KW-0812">Transmembrane</keyword>
<evidence type="ECO:0000256" key="9">
    <source>
        <dbReference type="SAM" id="MobiDB-lite"/>
    </source>
</evidence>
<keyword evidence="8" id="KW-0961">Cell wall biogenesis/degradation</keyword>
<name>A0ABN2ZVC4_9ACTN</name>
<evidence type="ECO:0000259" key="10">
    <source>
        <dbReference type="PROSITE" id="PS51762"/>
    </source>
</evidence>
<reference evidence="11 12" key="1">
    <citation type="journal article" date="2019" name="Int. J. Syst. Evol. Microbiol.">
        <title>The Global Catalogue of Microorganisms (GCM) 10K type strain sequencing project: providing services to taxonomists for standard genome sequencing and annotation.</title>
        <authorList>
            <consortium name="The Broad Institute Genomics Platform"/>
            <consortium name="The Broad Institute Genome Sequencing Center for Infectious Disease"/>
            <person name="Wu L."/>
            <person name="Ma J."/>
        </authorList>
    </citation>
    <scope>NUCLEOTIDE SEQUENCE [LARGE SCALE GENOMIC DNA]</scope>
    <source>
        <strain evidence="11 12">JCM 14560</strain>
    </source>
</reference>
<dbReference type="RefSeq" id="WP_344466979.1">
    <property type="nucleotide sequence ID" value="NZ_BAAANT010000024.1"/>
</dbReference>
<dbReference type="PANTHER" id="PTHR10963">
    <property type="entry name" value="GLYCOSYL HYDROLASE-RELATED"/>
    <property type="match status" value="1"/>
</dbReference>
<gene>
    <name evidence="11" type="ORF">GCM10009760_40230</name>
</gene>
<keyword evidence="7" id="KW-0325">Glycoprotein</keyword>
<accession>A0ABN2ZVC4</accession>
<dbReference type="InterPro" id="IPR050546">
    <property type="entry name" value="Glycosyl_Hydrlase_16"/>
</dbReference>
<dbReference type="PROSITE" id="PS51762">
    <property type="entry name" value="GH16_2"/>
    <property type="match status" value="1"/>
</dbReference>
<dbReference type="InterPro" id="IPR000757">
    <property type="entry name" value="Beta-glucanase-like"/>
</dbReference>
<keyword evidence="4" id="KW-0735">Signal-anchor</keyword>
<dbReference type="Gene3D" id="2.60.120.200">
    <property type="match status" value="1"/>
</dbReference>
<feature type="compositionally biased region" description="Pro residues" evidence="9">
    <location>
        <begin position="162"/>
        <end position="226"/>
    </location>
</feature>
<keyword evidence="5" id="KW-1133">Transmembrane helix</keyword>
<protein>
    <recommendedName>
        <fullName evidence="10">GH16 domain-containing protein</fullName>
    </recommendedName>
</protein>
<dbReference type="SUPFAM" id="SSF49899">
    <property type="entry name" value="Concanavalin A-like lectins/glucanases"/>
    <property type="match status" value="1"/>
</dbReference>
<evidence type="ECO:0000256" key="6">
    <source>
        <dbReference type="ARBA" id="ARBA00023136"/>
    </source>
</evidence>
<dbReference type="InterPro" id="IPR005629">
    <property type="entry name" value="Skn1/Kre6/Sbg1"/>
</dbReference>
<evidence type="ECO:0000256" key="3">
    <source>
        <dbReference type="ARBA" id="ARBA00022692"/>
    </source>
</evidence>
<proteinExistence type="inferred from homology"/>
<evidence type="ECO:0000313" key="12">
    <source>
        <dbReference type="Proteomes" id="UP001422759"/>
    </source>
</evidence>
<evidence type="ECO:0000313" key="11">
    <source>
        <dbReference type="EMBL" id="GAA2148349.1"/>
    </source>
</evidence>
<evidence type="ECO:0000256" key="5">
    <source>
        <dbReference type="ARBA" id="ARBA00022989"/>
    </source>
</evidence>
<dbReference type="PANTHER" id="PTHR10963:SF60">
    <property type="entry name" value="GRAM-NEGATIVE BACTERIA-BINDING PROTEIN 1-RELATED"/>
    <property type="match status" value="1"/>
</dbReference>
<comment type="subcellular location">
    <subcellularLocation>
        <location evidence="1">Membrane</location>
        <topology evidence="1">Single-pass type II membrane protein</topology>
    </subcellularLocation>
</comment>
<comment type="similarity">
    <text evidence="2">Belongs to the SKN1/KRE6 family.</text>
</comment>
<feature type="region of interest" description="Disordered" evidence="9">
    <location>
        <begin position="162"/>
        <end position="237"/>
    </location>
</feature>
<dbReference type="InterPro" id="IPR013320">
    <property type="entry name" value="ConA-like_dom_sf"/>
</dbReference>
<comment type="caution">
    <text evidence="11">The sequence shown here is derived from an EMBL/GenBank/DDBJ whole genome shotgun (WGS) entry which is preliminary data.</text>
</comment>
<feature type="domain" description="GH16" evidence="10">
    <location>
        <begin position="213"/>
        <end position="455"/>
    </location>
</feature>
<evidence type="ECO:0000256" key="1">
    <source>
        <dbReference type="ARBA" id="ARBA00004606"/>
    </source>
</evidence>
<dbReference type="EMBL" id="BAAANT010000024">
    <property type="protein sequence ID" value="GAA2148349.1"/>
    <property type="molecule type" value="Genomic_DNA"/>
</dbReference>
<dbReference type="Pfam" id="PF03935">
    <property type="entry name" value="SKN1_KRE6_Sbg1"/>
    <property type="match status" value="1"/>
</dbReference>
<feature type="region of interest" description="Disordered" evidence="9">
    <location>
        <begin position="1"/>
        <end position="22"/>
    </location>
</feature>
<evidence type="ECO:0000256" key="7">
    <source>
        <dbReference type="ARBA" id="ARBA00023180"/>
    </source>
</evidence>
<sequence>MPKHSKHRHSTPSATAGLPAKRPARRRLAALGLITLAATGGATAAWAAPARAAEPVTVDSLTVAAASPAAGAPLKATAKLHSTQRLRVQALTVAVRSATGANYDFGGAAATTLTSKQQTFSPQSRTFPAGKYTYFVAYEANNVWHPLSPVHTFTASASVTPTPVPTPAPAPAPTPTPAPAPTPAPTPTPAPAPTPAPTPTPKPTLTPTPAPTPTLAPTPTPTPAPAPSSGGPAGIAGSWKPVFADEFNGSSVDSGKWTANWFGCATCTTVPVNSYEKAAYAPSQATVSGGSLHLTAVQQPTTVNGTTFPYRSGMVQSNGKAQFTYGAFEARIYLPASGSQIANWPAFWTDGQNWPADGEMDVMEGLGGSACYHYHSPSGGPGNCAPGNYSGWHTYGADWEPGSVTYYYDGVKVGQITSGVSSSPQYLILNNAVYGDNLTVAPADMQVDYVRVWQH</sequence>
<evidence type="ECO:0000256" key="2">
    <source>
        <dbReference type="ARBA" id="ARBA00010962"/>
    </source>
</evidence>
<dbReference type="Proteomes" id="UP001422759">
    <property type="component" value="Unassembled WGS sequence"/>
</dbReference>
<evidence type="ECO:0000256" key="4">
    <source>
        <dbReference type="ARBA" id="ARBA00022968"/>
    </source>
</evidence>
<evidence type="ECO:0000256" key="8">
    <source>
        <dbReference type="ARBA" id="ARBA00023316"/>
    </source>
</evidence>